<dbReference type="Proteomes" id="UP001431783">
    <property type="component" value="Unassembled WGS sequence"/>
</dbReference>
<evidence type="ECO:0000313" key="1">
    <source>
        <dbReference type="EMBL" id="KAK9872061.1"/>
    </source>
</evidence>
<dbReference type="AlphaFoldDB" id="A0AAW1TVB3"/>
<sequence length="212" mass="22623">MAKSSYGSGLHSDLKITKSKESRDQVRSFPARISSFARGCSGTTQAYSRLLGSLHLTDLPLGLGAQTHCVCAITVGLRSNLRKVVTQFQVVETFGQAFIRAATMPTAINSFKTCGISLYNAHIFSEDDFIAAEATDIILDAEIEPVAVSSTPSIAATSQPTLTVTPPVISSAHDNQTATCTASNSTTNTAAPRPTPQISYLVFFFIWLAQNS</sequence>
<proteinExistence type="predicted"/>
<organism evidence="1 2">
    <name type="scientific">Henosepilachna vigintioctopunctata</name>
    <dbReference type="NCBI Taxonomy" id="420089"/>
    <lineage>
        <taxon>Eukaryota</taxon>
        <taxon>Metazoa</taxon>
        <taxon>Ecdysozoa</taxon>
        <taxon>Arthropoda</taxon>
        <taxon>Hexapoda</taxon>
        <taxon>Insecta</taxon>
        <taxon>Pterygota</taxon>
        <taxon>Neoptera</taxon>
        <taxon>Endopterygota</taxon>
        <taxon>Coleoptera</taxon>
        <taxon>Polyphaga</taxon>
        <taxon>Cucujiformia</taxon>
        <taxon>Coccinelloidea</taxon>
        <taxon>Coccinellidae</taxon>
        <taxon>Epilachninae</taxon>
        <taxon>Epilachnini</taxon>
        <taxon>Henosepilachna</taxon>
    </lineage>
</organism>
<keyword evidence="2" id="KW-1185">Reference proteome</keyword>
<dbReference type="EMBL" id="JARQZJ010000008">
    <property type="protein sequence ID" value="KAK9872061.1"/>
    <property type="molecule type" value="Genomic_DNA"/>
</dbReference>
<reference evidence="1 2" key="1">
    <citation type="submission" date="2023-03" db="EMBL/GenBank/DDBJ databases">
        <title>Genome insight into feeding habits of ladybird beetles.</title>
        <authorList>
            <person name="Li H.-S."/>
            <person name="Huang Y.-H."/>
            <person name="Pang H."/>
        </authorList>
    </citation>
    <scope>NUCLEOTIDE SEQUENCE [LARGE SCALE GENOMIC DNA]</scope>
    <source>
        <strain evidence="1">SYSU_2023b</strain>
        <tissue evidence="1">Whole body</tissue>
    </source>
</reference>
<evidence type="ECO:0000313" key="2">
    <source>
        <dbReference type="Proteomes" id="UP001431783"/>
    </source>
</evidence>
<name>A0AAW1TVB3_9CUCU</name>
<accession>A0AAW1TVB3</accession>
<protein>
    <submittedName>
        <fullName evidence="1">Uncharacterized protein</fullName>
    </submittedName>
</protein>
<gene>
    <name evidence="1" type="ORF">WA026_015308</name>
</gene>
<comment type="caution">
    <text evidence="1">The sequence shown here is derived from an EMBL/GenBank/DDBJ whole genome shotgun (WGS) entry which is preliminary data.</text>
</comment>